<reference evidence="1 2" key="1">
    <citation type="submission" date="2019-09" db="EMBL/GenBank/DDBJ databases">
        <authorList>
            <consortium name="DOE Joint Genome Institute"/>
            <person name="Mondo S.J."/>
            <person name="Navarro-Mendoza M.I."/>
            <person name="Perez-Arques C."/>
            <person name="Panchal S."/>
            <person name="Nicolas F.E."/>
            <person name="Ganguly P."/>
            <person name="Pangilinan J."/>
            <person name="Grigoriev I."/>
            <person name="Heitman J."/>
            <person name="Sanya K."/>
            <person name="Garre V."/>
        </authorList>
    </citation>
    <scope>NUCLEOTIDE SEQUENCE [LARGE SCALE GENOMIC DNA]</scope>
    <source>
        <strain evidence="1 2">MU402</strain>
    </source>
</reference>
<accession>A0A8H4B5V3</accession>
<dbReference type="Proteomes" id="UP000469890">
    <property type="component" value="Unassembled WGS sequence"/>
</dbReference>
<comment type="caution">
    <text evidence="1">The sequence shown here is derived from an EMBL/GenBank/DDBJ whole genome shotgun (WGS) entry which is preliminary data.</text>
</comment>
<organism evidence="1 2">
    <name type="scientific">Mucor circinelloides f. lusitanicus</name>
    <name type="common">Mucor racemosus var. lusitanicus</name>
    <dbReference type="NCBI Taxonomy" id="29924"/>
    <lineage>
        <taxon>Eukaryota</taxon>
        <taxon>Fungi</taxon>
        <taxon>Fungi incertae sedis</taxon>
        <taxon>Mucoromycota</taxon>
        <taxon>Mucoromycotina</taxon>
        <taxon>Mucoromycetes</taxon>
        <taxon>Mucorales</taxon>
        <taxon>Mucorineae</taxon>
        <taxon>Mucoraceae</taxon>
        <taxon>Mucor</taxon>
    </lineage>
</organism>
<feature type="non-terminal residue" evidence="1">
    <location>
        <position position="130"/>
    </location>
</feature>
<dbReference type="AlphaFoldDB" id="A0A8H4B5V3"/>
<evidence type="ECO:0000313" key="1">
    <source>
        <dbReference type="EMBL" id="KAF1796137.1"/>
    </source>
</evidence>
<protein>
    <submittedName>
        <fullName evidence="1">Uncharacterized protein</fullName>
    </submittedName>
</protein>
<sequence>FRRFLSPAEEKKLHFGITSSFRKKLVEQSHKSAKTYSHIIELAILSAKPALPVKTTRTGMLSFARIGQRSRQTKRLQQLEQEMHRADLKTVTMYDRLIRAYLWSDSLTLAQQALDSFESAGMTTRTCTYL</sequence>
<gene>
    <name evidence="1" type="ORF">FB192DRAFT_1265254</name>
</gene>
<dbReference type="EMBL" id="JAAECE010000014">
    <property type="protein sequence ID" value="KAF1796137.1"/>
    <property type="molecule type" value="Genomic_DNA"/>
</dbReference>
<feature type="non-terminal residue" evidence="1">
    <location>
        <position position="1"/>
    </location>
</feature>
<name>A0A8H4B5V3_MUCCL</name>
<evidence type="ECO:0000313" key="2">
    <source>
        <dbReference type="Proteomes" id="UP000469890"/>
    </source>
</evidence>
<proteinExistence type="predicted"/>